<reference evidence="2 3" key="1">
    <citation type="submission" date="2016-09" db="EMBL/GenBank/DDBJ databases">
        <authorList>
            <person name="Capua I."/>
            <person name="De Benedictis P."/>
            <person name="Joannis T."/>
            <person name="Lombin L.H."/>
            <person name="Cattoli G."/>
        </authorList>
    </citation>
    <scope>NUCLEOTIDE SEQUENCE [LARGE SCALE GENOMIC DNA]</scope>
    <source>
        <strain evidence="2 3">UB20</strain>
    </source>
</reference>
<dbReference type="Gene3D" id="1.10.260.160">
    <property type="match status" value="1"/>
</dbReference>
<dbReference type="PANTHER" id="PTHR34853:SF1">
    <property type="entry name" value="LIPASE 5"/>
    <property type="match status" value="1"/>
</dbReference>
<feature type="domain" description="Peptidase S9 prolyl oligopeptidase catalytic" evidence="1">
    <location>
        <begin position="163"/>
        <end position="238"/>
    </location>
</feature>
<dbReference type="InterPro" id="IPR005152">
    <property type="entry name" value="Lipase_secreted"/>
</dbReference>
<name>A0A1D3UBJ7_TANFO</name>
<dbReference type="GO" id="GO:0008236">
    <property type="term" value="F:serine-type peptidase activity"/>
    <property type="evidence" value="ECO:0007669"/>
    <property type="project" value="InterPro"/>
</dbReference>
<dbReference type="GO" id="GO:0004806">
    <property type="term" value="F:triacylglycerol lipase activity"/>
    <property type="evidence" value="ECO:0007669"/>
    <property type="project" value="InterPro"/>
</dbReference>
<accession>A0A1D3UBJ7</accession>
<dbReference type="Pfam" id="PF00326">
    <property type="entry name" value="Peptidase_S9"/>
    <property type="match status" value="1"/>
</dbReference>
<dbReference type="InterPro" id="IPR001375">
    <property type="entry name" value="Peptidase_S9_cat"/>
</dbReference>
<organism evidence="2 3">
    <name type="scientific">Tannerella forsythia</name>
    <name type="common">Bacteroides forsythus</name>
    <dbReference type="NCBI Taxonomy" id="28112"/>
    <lineage>
        <taxon>Bacteria</taxon>
        <taxon>Pseudomonadati</taxon>
        <taxon>Bacteroidota</taxon>
        <taxon>Bacteroidia</taxon>
        <taxon>Bacteroidales</taxon>
        <taxon>Tannerellaceae</taxon>
        <taxon>Tannerella</taxon>
    </lineage>
</organism>
<proteinExistence type="predicted"/>
<dbReference type="SMR" id="A0A1D3UBJ7"/>
<dbReference type="Proteomes" id="UP000182057">
    <property type="component" value="Unassembled WGS sequence"/>
</dbReference>
<dbReference type="PANTHER" id="PTHR34853">
    <property type="match status" value="1"/>
</dbReference>
<dbReference type="EMBL" id="FMMM01000001">
    <property type="protein sequence ID" value="SCQ17480.1"/>
    <property type="molecule type" value="Genomic_DNA"/>
</dbReference>
<protein>
    <submittedName>
        <fullName evidence="2">Prolyl oligopeptidase family protein</fullName>
    </submittedName>
</protein>
<evidence type="ECO:0000313" key="2">
    <source>
        <dbReference type="EMBL" id="SCQ17480.1"/>
    </source>
</evidence>
<dbReference type="AlphaFoldDB" id="A0A1D3UBJ7"/>
<dbReference type="RefSeq" id="WP_014223510.1">
    <property type="nucleotide sequence ID" value="NZ_FMML01000001.1"/>
</dbReference>
<sequence>MKKERIIRYLLGGFIASLYLFTACDEHYPSVITDQPGNPLKPEEVSEIKWKLLKEFTFAELKTAEEGMGLSSFSLIGNTPVFDGDIQLRAFKVMYSSANPNGSDGRITLSGVLLVPPAIDSMTLHRQILAPPYTYVLDKQAPTRQLTNYDASALEAYLIFWMWQASRGYIVMIPDYPGFGDSYGKCFIPYIEKKTMVRTTVDFIRASQKVLQENHYAKKKNMLVTGYSLGGFVATQVARELEVNPTDGLTVDLLLAGGTPCLLKNISDEIKTSETMPEPYLLPLAIYGYQKNSYPDLEVTRLLKEPYASKLAVYFDGKSHTYKDFPDKTHDLFTDAFIHNTNHANVQIERILEANSLEPWDNRCEFVLIHGKDDRTVHFENTRTYAAKHRDSGGNVKLIDVPGDHTGAGISYFIYLISYLPKYK</sequence>
<dbReference type="Gene3D" id="3.40.50.1820">
    <property type="entry name" value="alpha/beta hydrolase"/>
    <property type="match status" value="1"/>
</dbReference>
<dbReference type="SUPFAM" id="SSF53474">
    <property type="entry name" value="alpha/beta-Hydrolases"/>
    <property type="match status" value="1"/>
</dbReference>
<dbReference type="InterPro" id="IPR029058">
    <property type="entry name" value="AB_hydrolase_fold"/>
</dbReference>
<dbReference type="OrthoDB" id="9798122at2"/>
<evidence type="ECO:0000313" key="3">
    <source>
        <dbReference type="Proteomes" id="UP000182057"/>
    </source>
</evidence>
<dbReference type="GeneID" id="34757468"/>
<dbReference type="PROSITE" id="PS51257">
    <property type="entry name" value="PROKAR_LIPOPROTEIN"/>
    <property type="match status" value="1"/>
</dbReference>
<gene>
    <name evidence="2" type="ORF">TFUB20_00022</name>
</gene>
<evidence type="ECO:0000259" key="1">
    <source>
        <dbReference type="Pfam" id="PF00326"/>
    </source>
</evidence>
<dbReference type="GO" id="GO:0006508">
    <property type="term" value="P:proteolysis"/>
    <property type="evidence" value="ECO:0007669"/>
    <property type="project" value="InterPro"/>
</dbReference>
<dbReference type="GO" id="GO:0016042">
    <property type="term" value="P:lipid catabolic process"/>
    <property type="evidence" value="ECO:0007669"/>
    <property type="project" value="InterPro"/>
</dbReference>